<gene>
    <name evidence="3" type="ORF">FHS68_003060</name>
</gene>
<accession>A0ABX0UN44</accession>
<dbReference type="InterPro" id="IPR052173">
    <property type="entry name" value="Beta-lactam_resp_regulator"/>
</dbReference>
<dbReference type="PANTHER" id="PTHR34978">
    <property type="entry name" value="POSSIBLE SENSOR-TRANSDUCER PROTEIN BLAR"/>
    <property type="match status" value="1"/>
</dbReference>
<dbReference type="InterPro" id="IPR008756">
    <property type="entry name" value="Peptidase_M56"/>
</dbReference>
<evidence type="ECO:0000313" key="3">
    <source>
        <dbReference type="EMBL" id="NIJ53878.1"/>
    </source>
</evidence>
<dbReference type="EMBL" id="JAASQJ010000003">
    <property type="protein sequence ID" value="NIJ53878.1"/>
    <property type="molecule type" value="Genomic_DNA"/>
</dbReference>
<organism evidence="3 4">
    <name type="scientific">Dyadobacter arcticus</name>
    <dbReference type="NCBI Taxonomy" id="1078754"/>
    <lineage>
        <taxon>Bacteria</taxon>
        <taxon>Pseudomonadati</taxon>
        <taxon>Bacteroidota</taxon>
        <taxon>Cytophagia</taxon>
        <taxon>Cytophagales</taxon>
        <taxon>Spirosomataceae</taxon>
        <taxon>Dyadobacter</taxon>
    </lineage>
</organism>
<keyword evidence="1" id="KW-0812">Transmembrane</keyword>
<feature type="transmembrane region" description="Helical" evidence="1">
    <location>
        <begin position="6"/>
        <end position="25"/>
    </location>
</feature>
<dbReference type="RefSeq" id="WP_167271458.1">
    <property type="nucleotide sequence ID" value="NZ_JAASQJ010000003.1"/>
</dbReference>
<feature type="domain" description="Peptidase M56" evidence="2">
    <location>
        <begin position="32"/>
        <end position="263"/>
    </location>
</feature>
<evidence type="ECO:0000259" key="2">
    <source>
        <dbReference type="Pfam" id="PF05569"/>
    </source>
</evidence>
<keyword evidence="1" id="KW-0472">Membrane</keyword>
<reference evidence="3 4" key="1">
    <citation type="submission" date="2020-03" db="EMBL/GenBank/DDBJ databases">
        <title>Genomic Encyclopedia of Type Strains, Phase IV (KMG-IV): sequencing the most valuable type-strain genomes for metagenomic binning, comparative biology and taxonomic classification.</title>
        <authorList>
            <person name="Goeker M."/>
        </authorList>
    </citation>
    <scope>NUCLEOTIDE SEQUENCE [LARGE SCALE GENOMIC DNA]</scope>
    <source>
        <strain evidence="3 4">DSM 102865</strain>
    </source>
</reference>
<feature type="transmembrane region" description="Helical" evidence="1">
    <location>
        <begin position="100"/>
        <end position="118"/>
    </location>
</feature>
<evidence type="ECO:0000256" key="1">
    <source>
        <dbReference type="SAM" id="Phobius"/>
    </source>
</evidence>
<dbReference type="Proteomes" id="UP001179181">
    <property type="component" value="Unassembled WGS sequence"/>
</dbReference>
<keyword evidence="1" id="KW-1133">Transmembrane helix</keyword>
<keyword evidence="4" id="KW-1185">Reference proteome</keyword>
<dbReference type="Pfam" id="PF05569">
    <property type="entry name" value="Peptidase_M56"/>
    <property type="match status" value="1"/>
</dbReference>
<evidence type="ECO:0000313" key="4">
    <source>
        <dbReference type="Proteomes" id="UP001179181"/>
    </source>
</evidence>
<feature type="transmembrane region" description="Helical" evidence="1">
    <location>
        <begin position="37"/>
        <end position="58"/>
    </location>
</feature>
<sequence length="651" mass="75568">MLPFIAYLIKLSLGLTTVSLFYHLVLRRLTFYDWNRWYLLIYSLLAFCIPFIDVSSSVSQLSTAHHFQFIERIPSIHYVPETPAVATNVEPIRSFDTEEIICYLVLFGIAIMIGRFLMHINFYARLRRNAQLVSDEEIKLYHLAKNVSPFSFGNSIFYNPDLHKPEELKDIILHEYVHVRQKHTLDVIWSELLCIVNWFNPFAWLIRHAIRQNLEFIADRKVLENHADIRQYQYLLLKVAGVPEYKIVNPFGFSSIKQRIIMMNKTKSPKFFLTLFLFTVPLLVFLLAAFRSDLAQLISKDPHRTTYGYGNQSKRPTRLPKKAVFIAGIILDARTSKPVSGYPLTISFEDKDLKTVLTDKNGYYYVEMPAIAADTGAPYGQIVYFASFGVKEFIEYAYPESYSADLQGWSGFGVTFLPTRSDRKNGFKIDFYGVPKSLFFNQYKSGDIKGGISALLNKEMGVFITEHNLKIDFKKAYPWPKDVFTKFKNGYFDRNKELIGYDDLTQFYLNGNKATYQAINKAFENYPYVIDQAHSFKNRARNGLCAEVFYVTFPMHKPAPPAALLKGNVEEKNASTFDLATLKREPYLLDGFRQVYGIGSNLMPLKNELRKVVLFKGQLARYYDPDRDRIWWIETRPETEVFERPDLALFK</sequence>
<dbReference type="PANTHER" id="PTHR34978:SF3">
    <property type="entry name" value="SLR0241 PROTEIN"/>
    <property type="match status" value="1"/>
</dbReference>
<name>A0ABX0UN44_9BACT</name>
<comment type="caution">
    <text evidence="3">The sequence shown here is derived from an EMBL/GenBank/DDBJ whole genome shotgun (WGS) entry which is preliminary data.</text>
</comment>
<proteinExistence type="predicted"/>
<protein>
    <submittedName>
        <fullName evidence="3">Beta-lactamase regulating signal transducer with metallopeptidase domain</fullName>
    </submittedName>
</protein>
<dbReference type="CDD" id="cd07341">
    <property type="entry name" value="M56_BlaR1_MecR1_like"/>
    <property type="match status" value="1"/>
</dbReference>
<feature type="transmembrane region" description="Helical" evidence="1">
    <location>
        <begin position="271"/>
        <end position="290"/>
    </location>
</feature>